<accession>A0A9P5AAR9</accession>
<dbReference type="Proteomes" id="UP000730481">
    <property type="component" value="Unassembled WGS sequence"/>
</dbReference>
<sequence>MVEHQRRSHQYGMNLDSVLYDCPTDSKDNERPLTLQHSAMTWSPRDIISMDQAFPHSPIHSSTSYADFDQPAHGQHRTQEYANRHSIPSDVPRELPDQRILDYHVGTPTPHRTMTTPGEIYHITEPGNPGILTIANTARPHQHLLQQVERPPVELPYPTLTIAALTGTSPKIFSTTSMSGSGVQECLCKYMLEHEPECAQAGTQQSIIPYQQYIQNLISQLQQPVTSQTQTIHAPAAKHSPQMCLQAQQEKWSKYVLPTEATSIRQLLADGNAVYDPYEAEIEIDDPLLQLPSRRLASM</sequence>
<dbReference type="OrthoDB" id="3437960at2759"/>
<dbReference type="EMBL" id="PVQB02000642">
    <property type="protein sequence ID" value="KAF4334793.1"/>
    <property type="molecule type" value="Genomic_DNA"/>
</dbReference>
<evidence type="ECO:0000313" key="3">
    <source>
        <dbReference type="Proteomes" id="UP000730481"/>
    </source>
</evidence>
<dbReference type="AlphaFoldDB" id="A0A9P5AAR9"/>
<reference evidence="2" key="2">
    <citation type="submission" date="2020-02" db="EMBL/GenBank/DDBJ databases">
        <title>Identification and distribution of gene clusters putatively required for synthesis of sphingolipid metabolism inhibitors in phylogenetically diverse species of the filamentous fungus Fusarium.</title>
        <authorList>
            <person name="Kim H.-S."/>
            <person name="Busman M."/>
            <person name="Brown D.W."/>
            <person name="Divon H."/>
            <person name="Uhlig S."/>
            <person name="Proctor R.H."/>
        </authorList>
    </citation>
    <scope>NUCLEOTIDE SEQUENCE</scope>
    <source>
        <strain evidence="2">NRRL 25174</strain>
    </source>
</reference>
<evidence type="ECO:0000313" key="2">
    <source>
        <dbReference type="EMBL" id="KAF4334793.1"/>
    </source>
</evidence>
<feature type="region of interest" description="Disordered" evidence="1">
    <location>
        <begin position="55"/>
        <end position="93"/>
    </location>
</feature>
<name>A0A9P5AAR9_9HYPO</name>
<reference evidence="2" key="1">
    <citation type="journal article" date="2017" name="Mycologia">
        <title>Fusarium algeriense, sp. nov., a novel toxigenic crown rot pathogen of durum wheat from Algeria is nested in the Fusarium burgessii species complex.</title>
        <authorList>
            <person name="Laraba I."/>
            <person name="Keddad A."/>
            <person name="Boureghda H."/>
            <person name="Abdallah N."/>
            <person name="Vaughan M.M."/>
            <person name="Proctor R.H."/>
            <person name="Busman M."/>
            <person name="O'Donnell K."/>
        </authorList>
    </citation>
    <scope>NUCLEOTIDE SEQUENCE</scope>
    <source>
        <strain evidence="2">NRRL 25174</strain>
    </source>
</reference>
<evidence type="ECO:0000256" key="1">
    <source>
        <dbReference type="SAM" id="MobiDB-lite"/>
    </source>
</evidence>
<gene>
    <name evidence="2" type="ORF">FBEOM_11367</name>
</gene>
<keyword evidence="3" id="KW-1185">Reference proteome</keyword>
<organism evidence="2 3">
    <name type="scientific">Fusarium beomiforme</name>
    <dbReference type="NCBI Taxonomy" id="44412"/>
    <lineage>
        <taxon>Eukaryota</taxon>
        <taxon>Fungi</taxon>
        <taxon>Dikarya</taxon>
        <taxon>Ascomycota</taxon>
        <taxon>Pezizomycotina</taxon>
        <taxon>Sordariomycetes</taxon>
        <taxon>Hypocreomycetidae</taxon>
        <taxon>Hypocreales</taxon>
        <taxon>Nectriaceae</taxon>
        <taxon>Fusarium</taxon>
        <taxon>Fusarium burgessii species complex</taxon>
    </lineage>
</organism>
<protein>
    <submittedName>
        <fullName evidence="2">Krab domain protein</fullName>
    </submittedName>
</protein>
<proteinExistence type="predicted"/>
<comment type="caution">
    <text evidence="2">The sequence shown here is derived from an EMBL/GenBank/DDBJ whole genome shotgun (WGS) entry which is preliminary data.</text>
</comment>